<gene>
    <name evidence="3" type="ORF">CC78DRAFT_579491</name>
</gene>
<evidence type="ECO:0000313" key="4">
    <source>
        <dbReference type="Proteomes" id="UP000800093"/>
    </source>
</evidence>
<protein>
    <recommendedName>
        <fullName evidence="5">Mid2 domain-containing protein</fullName>
    </recommendedName>
</protein>
<name>A0A9P4KBV1_9PLEO</name>
<organism evidence="3 4">
    <name type="scientific">Lojkania enalia</name>
    <dbReference type="NCBI Taxonomy" id="147567"/>
    <lineage>
        <taxon>Eukaryota</taxon>
        <taxon>Fungi</taxon>
        <taxon>Dikarya</taxon>
        <taxon>Ascomycota</taxon>
        <taxon>Pezizomycotina</taxon>
        <taxon>Dothideomycetes</taxon>
        <taxon>Pleosporomycetidae</taxon>
        <taxon>Pleosporales</taxon>
        <taxon>Pleosporales incertae sedis</taxon>
        <taxon>Lojkania</taxon>
    </lineage>
</organism>
<dbReference type="OrthoDB" id="3945612at2759"/>
<evidence type="ECO:0008006" key="5">
    <source>
        <dbReference type="Google" id="ProtNLM"/>
    </source>
</evidence>
<accession>A0A9P4KBV1</accession>
<dbReference type="AlphaFoldDB" id="A0A9P4KBV1"/>
<dbReference type="EMBL" id="ML986608">
    <property type="protein sequence ID" value="KAF2265341.1"/>
    <property type="molecule type" value="Genomic_DNA"/>
</dbReference>
<evidence type="ECO:0000256" key="2">
    <source>
        <dbReference type="SAM" id="Phobius"/>
    </source>
</evidence>
<feature type="compositionally biased region" description="Low complexity" evidence="1">
    <location>
        <begin position="158"/>
        <end position="176"/>
    </location>
</feature>
<feature type="compositionally biased region" description="Polar residues" evidence="1">
    <location>
        <begin position="177"/>
        <end position="186"/>
    </location>
</feature>
<reference evidence="4" key="1">
    <citation type="journal article" date="2020" name="Stud. Mycol.">
        <title>101 Dothideomycetes genomes: A test case for predicting lifestyles and emergence of pathogens.</title>
        <authorList>
            <person name="Haridas S."/>
            <person name="Albert R."/>
            <person name="Binder M."/>
            <person name="Bloem J."/>
            <person name="LaButti K."/>
            <person name="Salamov A."/>
            <person name="Andreopoulos B."/>
            <person name="Baker S."/>
            <person name="Barry K."/>
            <person name="Bills G."/>
            <person name="Bluhm B."/>
            <person name="Cannon C."/>
            <person name="Castanera R."/>
            <person name="Culley D."/>
            <person name="Daum C."/>
            <person name="Ezra D."/>
            <person name="Gonzalez J."/>
            <person name="Henrissat B."/>
            <person name="Kuo A."/>
            <person name="Liang C."/>
            <person name="Lipzen A."/>
            <person name="Lutzoni F."/>
            <person name="Magnuson J."/>
            <person name="Mondo S."/>
            <person name="Nolan M."/>
            <person name="Ohm R."/>
            <person name="Pangilinan J."/>
            <person name="Park H.-J."/>
            <person name="Ramirez L."/>
            <person name="Alfaro M."/>
            <person name="Sun H."/>
            <person name="Tritt A."/>
            <person name="Yoshinaga Y."/>
            <person name="Zwiers L.-H."/>
            <person name="Turgeon B."/>
            <person name="Goodwin S."/>
            <person name="Spatafora J."/>
            <person name="Crous P."/>
            <person name="Grigoriev I."/>
        </authorList>
    </citation>
    <scope>NUCLEOTIDE SEQUENCE [LARGE SCALE GENOMIC DNA]</scope>
    <source>
        <strain evidence="4">CBS 304.66</strain>
    </source>
</reference>
<dbReference type="PANTHER" id="PTHR16861">
    <property type="entry name" value="GLYCOPROTEIN 38"/>
    <property type="match status" value="1"/>
</dbReference>
<dbReference type="PANTHER" id="PTHR16861:SF4">
    <property type="entry name" value="SH3 DOMAIN PROTEIN (AFU_ORTHOLOGUE AFUA_1G13610)"/>
    <property type="match status" value="1"/>
</dbReference>
<keyword evidence="2" id="KW-0472">Membrane</keyword>
<keyword evidence="2" id="KW-0812">Transmembrane</keyword>
<comment type="caution">
    <text evidence="3">The sequence shown here is derived from an EMBL/GenBank/DDBJ whole genome shotgun (WGS) entry which is preliminary data.</text>
</comment>
<sequence>MVQTQTYLSSIFALRAFAAYDRFFFASEESNWRCPGLGFACVPPQACVHEGLINKHYCCGAASVDAVCWSGSSDCGANNEPLSNQIGCDSGQNAFCCLEGREECTQRLNQINICWATAANPYVNITNQQMNATFSSLSAAAPSASRYSFDPQELLASTTSISPSSSSTPATISTTSKINDPSTISNPDDHSSGLSGGSIAGIVVGVVGGLAIIGAGAFFFWRRGNKKLHRNELDANTYASGYAPAPIQEKYAHNMPQGSFPSHPPAEMDVNQAPMEVEGTPVNEYAQMRK</sequence>
<keyword evidence="4" id="KW-1185">Reference proteome</keyword>
<keyword evidence="2" id="KW-1133">Transmembrane helix</keyword>
<feature type="region of interest" description="Disordered" evidence="1">
    <location>
        <begin position="158"/>
        <end position="191"/>
    </location>
</feature>
<dbReference type="Proteomes" id="UP000800093">
    <property type="component" value="Unassembled WGS sequence"/>
</dbReference>
<evidence type="ECO:0000256" key="1">
    <source>
        <dbReference type="SAM" id="MobiDB-lite"/>
    </source>
</evidence>
<evidence type="ECO:0000313" key="3">
    <source>
        <dbReference type="EMBL" id="KAF2265341.1"/>
    </source>
</evidence>
<feature type="transmembrane region" description="Helical" evidence="2">
    <location>
        <begin position="199"/>
        <end position="221"/>
    </location>
</feature>
<proteinExistence type="predicted"/>